<dbReference type="EMBL" id="RJTX01000004">
    <property type="protein sequence ID" value="ROH95637.1"/>
    <property type="molecule type" value="Genomic_DNA"/>
</dbReference>
<dbReference type="EMBL" id="SOQW01000003">
    <property type="protein sequence ID" value="TDX91985.1"/>
    <property type="molecule type" value="Genomic_DNA"/>
</dbReference>
<dbReference type="Proteomes" id="UP000295709">
    <property type="component" value="Unassembled WGS sequence"/>
</dbReference>
<evidence type="ECO:0000313" key="5">
    <source>
        <dbReference type="Proteomes" id="UP000295709"/>
    </source>
</evidence>
<name>A0A3N0VS50_9FLAO</name>
<evidence type="ECO:0000313" key="2">
    <source>
        <dbReference type="EMBL" id="ROH95637.1"/>
    </source>
</evidence>
<dbReference type="Pfam" id="PF26610">
    <property type="entry name" value="YbbD_head"/>
    <property type="match status" value="1"/>
</dbReference>
<sequence length="147" mass="17405">MNKGKILMLLILAILTFSCQKGYKQEYKTFAEFNEKNERNKGWFPPIIHNDVTDLRNVSYLDPLCAFGKFNYKNSGFYDSIFSANEKISFDLFNNKVEQNIKLKPNWFLDLKEFDKSNVEVIKKEEFYVLKNKKDKTIYFILSNSIP</sequence>
<evidence type="ECO:0000313" key="4">
    <source>
        <dbReference type="Proteomes" id="UP000269375"/>
    </source>
</evidence>
<reference evidence="2 4" key="1">
    <citation type="submission" date="2018-11" db="EMBL/GenBank/DDBJ databases">
        <title>Proposal to divide the Flavobacteriaceae and reorganize its genera based on Amino Acid Identity values calculated from whole genome sequences.</title>
        <authorList>
            <person name="Nicholson A.C."/>
            <person name="Gulvik C.A."/>
            <person name="Whitney A.M."/>
            <person name="Humrighouse B.W."/>
            <person name="Bell M."/>
            <person name="Holmes B."/>
            <person name="Steigerwalt A."/>
            <person name="Villarma A."/>
            <person name="Sheth M."/>
            <person name="Batra D."/>
            <person name="Pryor J."/>
            <person name="Bernardet J.-F."/>
            <person name="Hugo C."/>
            <person name="Kampfer P."/>
            <person name="Newman J."/>
            <person name="Mcquiston J.R."/>
        </authorList>
    </citation>
    <scope>NUCLEOTIDE SEQUENCE [LARGE SCALE GENOMIC DNA]</scope>
    <source>
        <strain evidence="2 4">DSM 15235</strain>
    </source>
</reference>
<evidence type="ECO:0000259" key="1">
    <source>
        <dbReference type="Pfam" id="PF26610"/>
    </source>
</evidence>
<dbReference type="InterPro" id="IPR058827">
    <property type="entry name" value="YbbD_head"/>
</dbReference>
<evidence type="ECO:0000313" key="3">
    <source>
        <dbReference type="EMBL" id="TDX91985.1"/>
    </source>
</evidence>
<protein>
    <recommendedName>
        <fullName evidence="1">YbbD head domain-containing protein</fullName>
    </recommendedName>
</protein>
<dbReference type="PROSITE" id="PS51257">
    <property type="entry name" value="PROKAR_LIPOPROTEIN"/>
    <property type="match status" value="1"/>
</dbReference>
<dbReference type="Proteomes" id="UP000269375">
    <property type="component" value="Unassembled WGS sequence"/>
</dbReference>
<dbReference type="RefSeq" id="WP_123263669.1">
    <property type="nucleotide sequence ID" value="NZ_RJTX01000004.1"/>
</dbReference>
<feature type="domain" description="YbbD head" evidence="1">
    <location>
        <begin position="24"/>
        <end position="70"/>
    </location>
</feature>
<dbReference type="OrthoDB" id="1364621at2"/>
<dbReference type="AlphaFoldDB" id="A0A3N0VS50"/>
<gene>
    <name evidence="3" type="ORF">BCF50_3127</name>
    <name evidence="2" type="ORF">EGI05_13970</name>
</gene>
<proteinExistence type="predicted"/>
<accession>A0A3N0VS50</accession>
<comment type="caution">
    <text evidence="2">The sequence shown here is derived from an EMBL/GenBank/DDBJ whole genome shotgun (WGS) entry which is preliminary data.</text>
</comment>
<keyword evidence="5" id="KW-1185">Reference proteome</keyword>
<reference evidence="3 5" key="2">
    <citation type="submission" date="2019-03" db="EMBL/GenBank/DDBJ databases">
        <title>Genomic Encyclopedia of Archaeal and Bacterial Type Strains, Phase II (KMG-II): from individual species to whole genera.</title>
        <authorList>
            <person name="Goeker M."/>
        </authorList>
    </citation>
    <scope>NUCLEOTIDE SEQUENCE [LARGE SCALE GENOMIC DNA]</scope>
    <source>
        <strain evidence="3 5">DSM 15235</strain>
    </source>
</reference>
<organism evidence="2 4">
    <name type="scientific">Chryseobacterium daecheongense</name>
    <dbReference type="NCBI Taxonomy" id="192389"/>
    <lineage>
        <taxon>Bacteria</taxon>
        <taxon>Pseudomonadati</taxon>
        <taxon>Bacteroidota</taxon>
        <taxon>Flavobacteriia</taxon>
        <taxon>Flavobacteriales</taxon>
        <taxon>Weeksellaceae</taxon>
        <taxon>Chryseobacterium group</taxon>
        <taxon>Chryseobacterium</taxon>
    </lineage>
</organism>